<evidence type="ECO:0000313" key="3">
    <source>
        <dbReference type="Proteomes" id="UP000799118"/>
    </source>
</evidence>
<keyword evidence="3" id="KW-1185">Reference proteome</keyword>
<feature type="region of interest" description="Disordered" evidence="1">
    <location>
        <begin position="325"/>
        <end position="450"/>
    </location>
</feature>
<organism evidence="2 3">
    <name type="scientific">Gymnopus androsaceus JB14</name>
    <dbReference type="NCBI Taxonomy" id="1447944"/>
    <lineage>
        <taxon>Eukaryota</taxon>
        <taxon>Fungi</taxon>
        <taxon>Dikarya</taxon>
        <taxon>Basidiomycota</taxon>
        <taxon>Agaricomycotina</taxon>
        <taxon>Agaricomycetes</taxon>
        <taxon>Agaricomycetidae</taxon>
        <taxon>Agaricales</taxon>
        <taxon>Marasmiineae</taxon>
        <taxon>Omphalotaceae</taxon>
        <taxon>Gymnopus</taxon>
    </lineage>
</organism>
<dbReference type="EMBL" id="ML770021">
    <property type="protein sequence ID" value="KAE9385152.1"/>
    <property type="molecule type" value="Genomic_DNA"/>
</dbReference>
<proteinExistence type="predicted"/>
<dbReference type="AlphaFoldDB" id="A0A6A4GHN9"/>
<sequence length="450" mass="50260">MIGQIHEHAFDLWIFRSSTPDQPEPEGSFFKVKSIRPLDMDAESIRQKLISYTKFDHDYTEDLKVARKSTFSQYTRDVIAAIQIVAQLKRDPYVNAEIASRANAALCCFIAIYCLPKIKSRINYIFHVFDIPSLMSWTPLEDEFNYPQSIKVSRYLLDMVTSDSNSNSDSQSKSESTGSTSTSGSNSESTESASTSKSNAKDSNSASSDTDTDSESPCKSTFSESSTEGFSSPNSCSSSSSDSKTIPLNPKPKPKPTILFNAENAKKWWHWICKLINLLHRVTREKEEDVLRIVGASEMLHDLLYATPPELWKCRSLNGCLYESSTTRDRTRRKQGEDKYEESKGREPEAKGDEGERKGRGGGNTANNEPKGEGDQESKFVIGELEGKGSEYKCVDSGEGGEYEDSAGVTDEPEGKIEVDHECKDPEDHEGADKDEKSERSTLQGRERSR</sequence>
<evidence type="ECO:0000313" key="2">
    <source>
        <dbReference type="EMBL" id="KAE9385152.1"/>
    </source>
</evidence>
<feature type="compositionally biased region" description="Basic and acidic residues" evidence="1">
    <location>
        <begin position="385"/>
        <end position="396"/>
    </location>
</feature>
<feature type="compositionally biased region" description="Low complexity" evidence="1">
    <location>
        <begin position="220"/>
        <end position="243"/>
    </location>
</feature>
<protein>
    <submittedName>
        <fullName evidence="2">Uncharacterized protein</fullName>
    </submittedName>
</protein>
<reference evidence="2" key="1">
    <citation type="journal article" date="2019" name="Environ. Microbiol.">
        <title>Fungal ecological strategies reflected in gene transcription - a case study of two litter decomposers.</title>
        <authorList>
            <person name="Barbi F."/>
            <person name="Kohler A."/>
            <person name="Barry K."/>
            <person name="Baskaran P."/>
            <person name="Daum C."/>
            <person name="Fauchery L."/>
            <person name="Ihrmark K."/>
            <person name="Kuo A."/>
            <person name="LaButti K."/>
            <person name="Lipzen A."/>
            <person name="Morin E."/>
            <person name="Grigoriev I.V."/>
            <person name="Henrissat B."/>
            <person name="Lindahl B."/>
            <person name="Martin F."/>
        </authorList>
    </citation>
    <scope>NUCLEOTIDE SEQUENCE</scope>
    <source>
        <strain evidence="2">JB14</strain>
    </source>
</reference>
<feature type="region of interest" description="Disordered" evidence="1">
    <location>
        <begin position="163"/>
        <end position="256"/>
    </location>
</feature>
<feature type="compositionally biased region" description="Low complexity" evidence="1">
    <location>
        <begin position="163"/>
        <end position="209"/>
    </location>
</feature>
<gene>
    <name evidence="2" type="ORF">BT96DRAFT_605956</name>
</gene>
<accession>A0A6A4GHN9</accession>
<evidence type="ECO:0000256" key="1">
    <source>
        <dbReference type="SAM" id="MobiDB-lite"/>
    </source>
</evidence>
<dbReference type="Proteomes" id="UP000799118">
    <property type="component" value="Unassembled WGS sequence"/>
</dbReference>
<feature type="compositionally biased region" description="Basic and acidic residues" evidence="1">
    <location>
        <begin position="326"/>
        <end position="359"/>
    </location>
</feature>
<name>A0A6A4GHN9_9AGAR</name>
<feature type="compositionally biased region" description="Basic and acidic residues" evidence="1">
    <location>
        <begin position="413"/>
        <end position="450"/>
    </location>
</feature>